<dbReference type="Proteomes" id="UP000016922">
    <property type="component" value="Unassembled WGS sequence"/>
</dbReference>
<evidence type="ECO:0000313" key="3">
    <source>
        <dbReference type="Proteomes" id="UP000016922"/>
    </source>
</evidence>
<protein>
    <submittedName>
        <fullName evidence="2">Uncharacterized protein</fullName>
    </submittedName>
</protein>
<dbReference type="HOGENOM" id="CLU_1602890_0_0_1"/>
<accession>S3DMF3</accession>
<gene>
    <name evidence="2" type="ORF">GLAREA_06273</name>
</gene>
<proteinExistence type="predicted"/>
<feature type="compositionally biased region" description="Polar residues" evidence="1">
    <location>
        <begin position="7"/>
        <end position="26"/>
    </location>
</feature>
<evidence type="ECO:0000256" key="1">
    <source>
        <dbReference type="SAM" id="MobiDB-lite"/>
    </source>
</evidence>
<sequence>MRRKSHTSAPNVGPSTDSAAEQTSNMAEKFTIPASATPANPPANPPSEPAPPTRSSRLNPRKREDALTRRDITEEELKEIRPGYVMGSLLAFRKIRKSESHPVTRRIHLTFDEGRELDARRLLNNPNGGIRKRKPRGTPVASTEKRMENMAFVQGQIAELDAFKDAKGRLDRERFMWHPLMFSGGRNVLLDKITNRFYRNACF</sequence>
<dbReference type="RefSeq" id="XP_008079878.1">
    <property type="nucleotide sequence ID" value="XM_008081687.1"/>
</dbReference>
<dbReference type="EMBL" id="KE145358">
    <property type="protein sequence ID" value="EPE33261.1"/>
    <property type="molecule type" value="Genomic_DNA"/>
</dbReference>
<reference evidence="2 3" key="1">
    <citation type="journal article" date="2013" name="BMC Genomics">
        <title>Genomics-driven discovery of the pneumocandin biosynthetic gene cluster in the fungus Glarea lozoyensis.</title>
        <authorList>
            <person name="Chen L."/>
            <person name="Yue Q."/>
            <person name="Zhang X."/>
            <person name="Xiang M."/>
            <person name="Wang C."/>
            <person name="Li S."/>
            <person name="Che Y."/>
            <person name="Ortiz-Lopez F.J."/>
            <person name="Bills G.F."/>
            <person name="Liu X."/>
            <person name="An Z."/>
        </authorList>
    </citation>
    <scope>NUCLEOTIDE SEQUENCE [LARGE SCALE GENOMIC DNA]</scope>
    <source>
        <strain evidence="3">ATCC 20868 / MF5171</strain>
    </source>
</reference>
<dbReference type="KEGG" id="glz:GLAREA_06273"/>
<feature type="compositionally biased region" description="Pro residues" evidence="1">
    <location>
        <begin position="39"/>
        <end position="52"/>
    </location>
</feature>
<organism evidence="2 3">
    <name type="scientific">Glarea lozoyensis (strain ATCC 20868 / MF5171)</name>
    <dbReference type="NCBI Taxonomy" id="1116229"/>
    <lineage>
        <taxon>Eukaryota</taxon>
        <taxon>Fungi</taxon>
        <taxon>Dikarya</taxon>
        <taxon>Ascomycota</taxon>
        <taxon>Pezizomycotina</taxon>
        <taxon>Leotiomycetes</taxon>
        <taxon>Helotiales</taxon>
        <taxon>Helotiaceae</taxon>
        <taxon>Glarea</taxon>
    </lineage>
</organism>
<feature type="compositionally biased region" description="Basic and acidic residues" evidence="1">
    <location>
        <begin position="61"/>
        <end position="72"/>
    </location>
</feature>
<evidence type="ECO:0000313" key="2">
    <source>
        <dbReference type="EMBL" id="EPE33261.1"/>
    </source>
</evidence>
<dbReference type="OrthoDB" id="10320793at2759"/>
<name>S3DMF3_GLAL2</name>
<feature type="region of interest" description="Disordered" evidence="1">
    <location>
        <begin position="1"/>
        <end position="74"/>
    </location>
</feature>
<keyword evidence="3" id="KW-1185">Reference proteome</keyword>
<dbReference type="AlphaFoldDB" id="S3DMF3"/>
<dbReference type="GeneID" id="19465327"/>